<dbReference type="CDD" id="cd00229">
    <property type="entry name" value="SGNH_hydrolase"/>
    <property type="match status" value="1"/>
</dbReference>
<dbReference type="Gene3D" id="3.40.50.1110">
    <property type="entry name" value="SGNH hydrolase"/>
    <property type="match status" value="1"/>
</dbReference>
<protein>
    <recommendedName>
        <fullName evidence="4">SGNH hydrolase-type esterase domain-containing protein</fullName>
    </recommendedName>
</protein>
<proteinExistence type="predicted"/>
<dbReference type="OrthoDB" id="7443339at2"/>
<organism evidence="2 3">
    <name type="scientific">Polaribacter gangjinensis</name>
    <dbReference type="NCBI Taxonomy" id="574710"/>
    <lineage>
        <taxon>Bacteria</taxon>
        <taxon>Pseudomonadati</taxon>
        <taxon>Bacteroidota</taxon>
        <taxon>Flavobacteriia</taxon>
        <taxon>Flavobacteriales</taxon>
        <taxon>Flavobacteriaceae</taxon>
    </lineage>
</organism>
<evidence type="ECO:0008006" key="4">
    <source>
        <dbReference type="Google" id="ProtNLM"/>
    </source>
</evidence>
<dbReference type="SUPFAM" id="SSF52266">
    <property type="entry name" value="SGNH hydrolase"/>
    <property type="match status" value="1"/>
</dbReference>
<dbReference type="RefSeq" id="WP_105046552.1">
    <property type="nucleotide sequence ID" value="NZ_CP150662.1"/>
</dbReference>
<keyword evidence="1" id="KW-0732">Signal</keyword>
<evidence type="ECO:0000256" key="1">
    <source>
        <dbReference type="SAM" id="SignalP"/>
    </source>
</evidence>
<keyword evidence="3" id="KW-1185">Reference proteome</keyword>
<feature type="chain" id="PRO_5015406747" description="SGNH hydrolase-type esterase domain-containing protein" evidence="1">
    <location>
        <begin position="25"/>
        <end position="263"/>
    </location>
</feature>
<dbReference type="GO" id="GO:0016788">
    <property type="term" value="F:hydrolase activity, acting on ester bonds"/>
    <property type="evidence" value="ECO:0007669"/>
    <property type="project" value="UniProtKB-ARBA"/>
</dbReference>
<sequence length="263" mass="30110">MTFKSLIYKSCFLVVLFLSTSLSAQNKKIRVLFVGNSFTYYNNLPQVVAAMAKSQDIIIETKHSTVGGSSLENHWKSERGTQTRVMIELEKWDFVVFNNHSLSAINKPSDFMEYGKKFADLVRSKGAEPIFMMTWAYKSNPLMLPEIERMYKLLCDQVKADYIPGGPLFASSINYRPDLELFHDDIHPSPNGTYLLGLAFFKYFTGKNVNAIPTNISTLDTNGQILYLIFMNDLDANFFRQLVNEFQFKTLSLKTEQVITPKK</sequence>
<accession>A0A2S7WCT2</accession>
<dbReference type="Proteomes" id="UP000237608">
    <property type="component" value="Unassembled WGS sequence"/>
</dbReference>
<feature type="signal peptide" evidence="1">
    <location>
        <begin position="1"/>
        <end position="24"/>
    </location>
</feature>
<dbReference type="AlphaFoldDB" id="A0A2S7WCT2"/>
<evidence type="ECO:0000313" key="3">
    <source>
        <dbReference type="Proteomes" id="UP000237608"/>
    </source>
</evidence>
<name>A0A2S7WCT2_9FLAO</name>
<comment type="caution">
    <text evidence="2">The sequence shown here is derived from an EMBL/GenBank/DDBJ whole genome shotgun (WGS) entry which is preliminary data.</text>
</comment>
<reference evidence="2 3" key="1">
    <citation type="submission" date="2016-12" db="EMBL/GenBank/DDBJ databases">
        <title>Trade-off between light-utilization and light-protection in marine flavobacteria.</title>
        <authorList>
            <person name="Kumagai Y."/>
            <person name="Yoshizawa S."/>
            <person name="Kogure K."/>
            <person name="Iwasaki W."/>
        </authorList>
    </citation>
    <scope>NUCLEOTIDE SEQUENCE [LARGE SCALE GENOMIC DNA]</scope>
    <source>
        <strain evidence="2 3">KCTC 22729</strain>
    </source>
</reference>
<dbReference type="EMBL" id="MSCL01000001">
    <property type="protein sequence ID" value="PQJ75413.1"/>
    <property type="molecule type" value="Genomic_DNA"/>
</dbReference>
<gene>
    <name evidence="2" type="ORF">BTO13_09250</name>
</gene>
<dbReference type="InterPro" id="IPR036514">
    <property type="entry name" value="SGNH_hydro_sf"/>
</dbReference>
<evidence type="ECO:0000313" key="2">
    <source>
        <dbReference type="EMBL" id="PQJ75413.1"/>
    </source>
</evidence>